<evidence type="ECO:0000259" key="12">
    <source>
        <dbReference type="PROSITE" id="PS50110"/>
    </source>
</evidence>
<organism evidence="13 14">
    <name type="scientific">Butyrivibrio hungatei</name>
    <dbReference type="NCBI Taxonomy" id="185008"/>
    <lineage>
        <taxon>Bacteria</taxon>
        <taxon>Bacillati</taxon>
        <taxon>Bacillota</taxon>
        <taxon>Clostridia</taxon>
        <taxon>Lachnospirales</taxon>
        <taxon>Lachnospiraceae</taxon>
        <taxon>Butyrivibrio</taxon>
    </lineage>
</organism>
<dbReference type="InterPro" id="IPR009057">
    <property type="entry name" value="Homeodomain-like_sf"/>
</dbReference>
<evidence type="ECO:0000256" key="9">
    <source>
        <dbReference type="ARBA" id="ARBA00024867"/>
    </source>
</evidence>
<evidence type="ECO:0000256" key="8">
    <source>
        <dbReference type="ARBA" id="ARBA00023163"/>
    </source>
</evidence>
<proteinExistence type="predicted"/>
<accession>A0A1G5BXB4</accession>
<gene>
    <name evidence="13" type="ORF">SAMN02910451_00858</name>
</gene>
<dbReference type="SMART" id="SM00342">
    <property type="entry name" value="HTH_ARAC"/>
    <property type="match status" value="1"/>
</dbReference>
<dbReference type="OrthoDB" id="9794370at2"/>
<dbReference type="GO" id="GO:0000160">
    <property type="term" value="P:phosphorelay signal transduction system"/>
    <property type="evidence" value="ECO:0007669"/>
    <property type="project" value="UniProtKB-KW"/>
</dbReference>
<dbReference type="SUPFAM" id="SSF46689">
    <property type="entry name" value="Homeodomain-like"/>
    <property type="match status" value="1"/>
</dbReference>
<evidence type="ECO:0000313" key="14">
    <source>
        <dbReference type="Proteomes" id="UP000183047"/>
    </source>
</evidence>
<evidence type="ECO:0000313" key="13">
    <source>
        <dbReference type="EMBL" id="SCX94640.1"/>
    </source>
</evidence>
<dbReference type="InterPro" id="IPR051552">
    <property type="entry name" value="HptR"/>
</dbReference>
<dbReference type="PROSITE" id="PS50110">
    <property type="entry name" value="RESPONSE_REGULATORY"/>
    <property type="match status" value="1"/>
</dbReference>
<keyword evidence="4 10" id="KW-0597">Phosphoprotein</keyword>
<dbReference type="GO" id="GO:0043565">
    <property type="term" value="F:sequence-specific DNA binding"/>
    <property type="evidence" value="ECO:0007669"/>
    <property type="project" value="InterPro"/>
</dbReference>
<sequence>MLKVFLVEDESVVRESLRDNIPWKEYGFSFVGEASDGEVALPLIRKTAPDVLITDIKMPFMDGLSLSHIVKKEFPSMRIVIMSGYDDFEYAKRAIKEGVDQYISKPITKSGMKEVLDSVKEKIEKERTQQGYLMQYQMETQEYEQLQRREFFEKVLTGTMPVKDIYVEAGKLSLDITASAFSLILFSIKDKEKPFEEIGSVQYCRALEELMSYFLRFPAYILSRWSLNTYIVIVKGEKDIVADYVEKGVSKITEICDDKDDKIEWYVSAGKPVERFSALVKCFNQVNHAFACRYFVQDTHILTEETTAKYTSAQNDGSIENIDSSKVDSAVIKGFLSTGTESEIGEFVSEYLSSLGDALKSHVFRNFFVLNSLFAASSFLEASGVTGKDIDENLFSLKDGYEIKSKQVSEFMTSLLKSALELRDGASNRRGNKLISDAIAYIDENYMNESCTLVDVAEALSVNSSYLSTVFSKEMDTTFVKFLTAKRLEKARELLAKERMHTADVAAAVGYKDSHYFSFVFRKMYGMSPREYRNQNS</sequence>
<evidence type="ECO:0000256" key="6">
    <source>
        <dbReference type="ARBA" id="ARBA00023015"/>
    </source>
</evidence>
<dbReference type="Pfam" id="PF12833">
    <property type="entry name" value="HTH_18"/>
    <property type="match status" value="1"/>
</dbReference>
<evidence type="ECO:0000256" key="3">
    <source>
        <dbReference type="ARBA" id="ARBA00022490"/>
    </source>
</evidence>
<dbReference type="SUPFAM" id="SSF52172">
    <property type="entry name" value="CheY-like"/>
    <property type="match status" value="1"/>
</dbReference>
<dbReference type="InterPro" id="IPR011006">
    <property type="entry name" value="CheY-like_superfamily"/>
</dbReference>
<dbReference type="InterPro" id="IPR018060">
    <property type="entry name" value="HTH_AraC"/>
</dbReference>
<dbReference type="PRINTS" id="PR00032">
    <property type="entry name" value="HTHARAC"/>
</dbReference>
<dbReference type="InterPro" id="IPR001789">
    <property type="entry name" value="Sig_transdc_resp-reg_receiver"/>
</dbReference>
<dbReference type="Pfam" id="PF00072">
    <property type="entry name" value="Response_reg"/>
    <property type="match status" value="1"/>
</dbReference>
<keyword evidence="14" id="KW-1185">Reference proteome</keyword>
<dbReference type="PANTHER" id="PTHR42713">
    <property type="entry name" value="HISTIDINE KINASE-RELATED"/>
    <property type="match status" value="1"/>
</dbReference>
<keyword evidence="8" id="KW-0804">Transcription</keyword>
<keyword evidence="7" id="KW-0238">DNA-binding</keyword>
<feature type="domain" description="HTH araC/xylS-type" evidence="11">
    <location>
        <begin position="436"/>
        <end position="535"/>
    </location>
</feature>
<name>A0A1G5BXB4_9FIRM</name>
<keyword evidence="5" id="KW-0902">Two-component regulatory system</keyword>
<dbReference type="Gene3D" id="1.10.10.60">
    <property type="entry name" value="Homeodomain-like"/>
    <property type="match status" value="2"/>
</dbReference>
<dbReference type="CDD" id="cd17536">
    <property type="entry name" value="REC_YesN-like"/>
    <property type="match status" value="1"/>
</dbReference>
<dbReference type="SMART" id="SM00448">
    <property type="entry name" value="REC"/>
    <property type="match status" value="1"/>
</dbReference>
<dbReference type="EMBL" id="FMUR01000005">
    <property type="protein sequence ID" value="SCX94640.1"/>
    <property type="molecule type" value="Genomic_DNA"/>
</dbReference>
<dbReference type="RefSeq" id="WP_074461595.1">
    <property type="nucleotide sequence ID" value="NZ_FMUR01000005.1"/>
</dbReference>
<evidence type="ECO:0000256" key="10">
    <source>
        <dbReference type="PROSITE-ProRule" id="PRU00169"/>
    </source>
</evidence>
<comment type="subcellular location">
    <subcellularLocation>
        <location evidence="1">Cytoplasm</location>
    </subcellularLocation>
</comment>
<feature type="modified residue" description="4-aspartylphosphate" evidence="10">
    <location>
        <position position="55"/>
    </location>
</feature>
<keyword evidence="3" id="KW-0963">Cytoplasm</keyword>
<dbReference type="AlphaFoldDB" id="A0A1G5BXB4"/>
<dbReference type="PROSITE" id="PS01124">
    <property type="entry name" value="HTH_ARAC_FAMILY_2"/>
    <property type="match status" value="1"/>
</dbReference>
<evidence type="ECO:0000256" key="7">
    <source>
        <dbReference type="ARBA" id="ARBA00023125"/>
    </source>
</evidence>
<feature type="domain" description="Response regulatory" evidence="12">
    <location>
        <begin position="3"/>
        <end position="120"/>
    </location>
</feature>
<protein>
    <recommendedName>
        <fullName evidence="2">Stage 0 sporulation protein A homolog</fullName>
    </recommendedName>
</protein>
<evidence type="ECO:0000256" key="1">
    <source>
        <dbReference type="ARBA" id="ARBA00004496"/>
    </source>
</evidence>
<evidence type="ECO:0000256" key="4">
    <source>
        <dbReference type="ARBA" id="ARBA00022553"/>
    </source>
</evidence>
<reference evidence="14" key="1">
    <citation type="submission" date="2016-10" db="EMBL/GenBank/DDBJ databases">
        <authorList>
            <person name="Varghese N."/>
            <person name="Submissions S."/>
        </authorList>
    </citation>
    <scope>NUCLEOTIDE SEQUENCE [LARGE SCALE GENOMIC DNA]</scope>
    <source>
        <strain evidence="14">XBD2006</strain>
    </source>
</reference>
<dbReference type="PANTHER" id="PTHR42713:SF3">
    <property type="entry name" value="TRANSCRIPTIONAL REGULATORY PROTEIN HPTR"/>
    <property type="match status" value="1"/>
</dbReference>
<comment type="function">
    <text evidence="9">May play the central regulatory role in sporulation. It may be an element of the effector pathway responsible for the activation of sporulation genes in response to nutritional stress. Spo0A may act in concert with spo0H (a sigma factor) to control the expression of some genes that are critical to the sporulation process.</text>
</comment>
<evidence type="ECO:0000256" key="2">
    <source>
        <dbReference type="ARBA" id="ARBA00018672"/>
    </source>
</evidence>
<dbReference type="InterPro" id="IPR020449">
    <property type="entry name" value="Tscrpt_reg_AraC-type_HTH"/>
</dbReference>
<evidence type="ECO:0000256" key="5">
    <source>
        <dbReference type="ARBA" id="ARBA00023012"/>
    </source>
</evidence>
<dbReference type="GO" id="GO:0005737">
    <property type="term" value="C:cytoplasm"/>
    <property type="evidence" value="ECO:0007669"/>
    <property type="project" value="UniProtKB-SubCell"/>
</dbReference>
<dbReference type="GO" id="GO:0003700">
    <property type="term" value="F:DNA-binding transcription factor activity"/>
    <property type="evidence" value="ECO:0007669"/>
    <property type="project" value="InterPro"/>
</dbReference>
<evidence type="ECO:0000259" key="11">
    <source>
        <dbReference type="PROSITE" id="PS01124"/>
    </source>
</evidence>
<dbReference type="Gene3D" id="3.40.50.2300">
    <property type="match status" value="1"/>
</dbReference>
<dbReference type="Proteomes" id="UP000183047">
    <property type="component" value="Unassembled WGS sequence"/>
</dbReference>
<keyword evidence="6" id="KW-0805">Transcription regulation</keyword>